<keyword evidence="3" id="KW-0378">Hydrolase</keyword>
<dbReference type="Proteomes" id="UP000319210">
    <property type="component" value="Unassembled WGS sequence"/>
</dbReference>
<feature type="compositionally biased region" description="Low complexity" evidence="1">
    <location>
        <begin position="1"/>
        <end position="27"/>
    </location>
</feature>
<dbReference type="InterPro" id="IPR000073">
    <property type="entry name" value="AB_hydrolase_1"/>
</dbReference>
<evidence type="ECO:0000313" key="4">
    <source>
        <dbReference type="Proteomes" id="UP000319210"/>
    </source>
</evidence>
<organism evidence="3 4">
    <name type="scientific">Streptomyces cacaoi</name>
    <dbReference type="NCBI Taxonomy" id="1898"/>
    <lineage>
        <taxon>Bacteria</taxon>
        <taxon>Bacillati</taxon>
        <taxon>Actinomycetota</taxon>
        <taxon>Actinomycetes</taxon>
        <taxon>Kitasatosporales</taxon>
        <taxon>Streptomycetaceae</taxon>
        <taxon>Streptomyces</taxon>
    </lineage>
</organism>
<reference evidence="3 4" key="1">
    <citation type="submission" date="2019-06" db="EMBL/GenBank/DDBJ databases">
        <title>Whole genome shotgun sequence of Streptomyces cacaoi subsp. cacaoi NBRC 12748.</title>
        <authorList>
            <person name="Hosoyama A."/>
            <person name="Uohara A."/>
            <person name="Ohji S."/>
            <person name="Ichikawa N."/>
        </authorList>
    </citation>
    <scope>NUCLEOTIDE SEQUENCE [LARGE SCALE GENOMIC DNA]</scope>
    <source>
        <strain evidence="3 4">NBRC 12748</strain>
    </source>
</reference>
<evidence type="ECO:0000313" key="3">
    <source>
        <dbReference type="EMBL" id="GEB51327.1"/>
    </source>
</evidence>
<comment type="caution">
    <text evidence="3">The sequence shown here is derived from an EMBL/GenBank/DDBJ whole genome shotgun (WGS) entry which is preliminary data.</text>
</comment>
<dbReference type="EMBL" id="BJMM01000019">
    <property type="protein sequence ID" value="GEB51327.1"/>
    <property type="molecule type" value="Genomic_DNA"/>
</dbReference>
<feature type="domain" description="AB hydrolase-1" evidence="2">
    <location>
        <begin position="49"/>
        <end position="276"/>
    </location>
</feature>
<sequence>MTAHPAAAGRTPGAGPAADPPAVSAAPVTRAADPPGLHLREAGERGPLVLCLHGIGSSSAAFAHQLDALRGEFRAVAWDAPGYGSSADPPGPLTLDDYADAAAAVIRARGGTAHVLGASWGGVIALRLAVRHPRLVTSLMLLGSTPGSGTAPGKAAAMRARADELAASGPDAFAAARAPRLLAEDAPPELAEHVTRSMADAVRLPGYRYAAESMAATDLRGALHRVTAPALVLCGDRDRITGPEASQVLAGGLAGAAYVIVRNAGHLVHQERPGPVDAWLLSHLHIAADPSTEPKG</sequence>
<dbReference type="InterPro" id="IPR029058">
    <property type="entry name" value="AB_hydrolase_fold"/>
</dbReference>
<accession>A0A4Y3R341</accession>
<dbReference type="SUPFAM" id="SSF53474">
    <property type="entry name" value="alpha/beta-Hydrolases"/>
    <property type="match status" value="1"/>
</dbReference>
<protein>
    <submittedName>
        <fullName evidence="3">Alpha/beta hydrolase</fullName>
    </submittedName>
</protein>
<dbReference type="Pfam" id="PF12697">
    <property type="entry name" value="Abhydrolase_6"/>
    <property type="match status" value="1"/>
</dbReference>
<dbReference type="Gene3D" id="3.40.50.1820">
    <property type="entry name" value="alpha/beta hydrolase"/>
    <property type="match status" value="1"/>
</dbReference>
<proteinExistence type="predicted"/>
<dbReference type="PANTHER" id="PTHR43798">
    <property type="entry name" value="MONOACYLGLYCEROL LIPASE"/>
    <property type="match status" value="1"/>
</dbReference>
<gene>
    <name evidence="3" type="ORF">SCA03_38780</name>
</gene>
<dbReference type="PRINTS" id="PR00111">
    <property type="entry name" value="ABHYDROLASE"/>
</dbReference>
<dbReference type="PANTHER" id="PTHR43798:SF33">
    <property type="entry name" value="HYDROLASE, PUTATIVE (AFU_ORTHOLOGUE AFUA_2G14860)-RELATED"/>
    <property type="match status" value="1"/>
</dbReference>
<name>A0A4Y3R341_STRCI</name>
<dbReference type="InterPro" id="IPR050266">
    <property type="entry name" value="AB_hydrolase_sf"/>
</dbReference>
<evidence type="ECO:0000259" key="2">
    <source>
        <dbReference type="Pfam" id="PF12697"/>
    </source>
</evidence>
<keyword evidence="4" id="KW-1185">Reference proteome</keyword>
<dbReference type="GO" id="GO:0016020">
    <property type="term" value="C:membrane"/>
    <property type="evidence" value="ECO:0007669"/>
    <property type="project" value="TreeGrafter"/>
</dbReference>
<evidence type="ECO:0000256" key="1">
    <source>
        <dbReference type="SAM" id="MobiDB-lite"/>
    </source>
</evidence>
<dbReference type="AlphaFoldDB" id="A0A4Y3R341"/>
<dbReference type="GO" id="GO:0016787">
    <property type="term" value="F:hydrolase activity"/>
    <property type="evidence" value="ECO:0007669"/>
    <property type="project" value="UniProtKB-KW"/>
</dbReference>
<feature type="region of interest" description="Disordered" evidence="1">
    <location>
        <begin position="1"/>
        <end position="38"/>
    </location>
</feature>